<dbReference type="FunFam" id="3.30.450.40:FF:000008">
    <property type="entry name" value="GAF domain-containing proteins"/>
    <property type="match status" value="1"/>
</dbReference>
<proteinExistence type="inferred from homology"/>
<dbReference type="STRING" id="1218492.JG30_14390"/>
<dbReference type="EMBL" id="JXJQ01000010">
    <property type="protein sequence ID" value="KJY60750.1"/>
    <property type="molecule type" value="Genomic_DNA"/>
</dbReference>
<sequence length="157" mass="17546">MSSKTQTYNLLLQQAQALLTQEYDVIANMSNLTALLFNNLPQVNSVAFYRWQNHELILGPLQGPPACMHIALGKGVCGTVAQELTTKIVPNVLEFAGHIACDPHSRSEIVIPIFQHNHFWGELDLDSPQFNHFDTIDATYLEQIAPLVFGYTPQPTK</sequence>
<gene>
    <name evidence="3" type="ORF">JG30_14390</name>
</gene>
<dbReference type="InterPro" id="IPR029016">
    <property type="entry name" value="GAF-like_dom_sf"/>
</dbReference>
<dbReference type="Pfam" id="PF01590">
    <property type="entry name" value="GAF"/>
    <property type="match status" value="1"/>
</dbReference>
<dbReference type="AlphaFoldDB" id="A0A0F4LQ68"/>
<organism evidence="3 4">
    <name type="scientific">Bombilactobacillus mellifer</name>
    <dbReference type="NCBI Taxonomy" id="1218492"/>
    <lineage>
        <taxon>Bacteria</taxon>
        <taxon>Bacillati</taxon>
        <taxon>Bacillota</taxon>
        <taxon>Bacilli</taxon>
        <taxon>Lactobacillales</taxon>
        <taxon>Lactobacillaceae</taxon>
        <taxon>Bombilactobacillus</taxon>
    </lineage>
</organism>
<name>A0A0F4LQ68_9LACO</name>
<dbReference type="Proteomes" id="UP000033558">
    <property type="component" value="Unassembled WGS sequence"/>
</dbReference>
<evidence type="ECO:0000313" key="3">
    <source>
        <dbReference type="EMBL" id="KJY60750.1"/>
    </source>
</evidence>
<dbReference type="InterPro" id="IPR003018">
    <property type="entry name" value="GAF"/>
</dbReference>
<dbReference type="RefSeq" id="WP_046317558.1">
    <property type="nucleotide sequence ID" value="NZ_JAMBJK010000002.1"/>
</dbReference>
<dbReference type="SUPFAM" id="SSF55781">
    <property type="entry name" value="GAF domain-like"/>
    <property type="match status" value="1"/>
</dbReference>
<dbReference type="HOGENOM" id="CLU_077738_2_0_9"/>
<evidence type="ECO:0000313" key="4">
    <source>
        <dbReference type="Proteomes" id="UP000033558"/>
    </source>
</evidence>
<protein>
    <recommendedName>
        <fullName evidence="2">GAF domain-containing protein</fullName>
    </recommendedName>
</protein>
<evidence type="ECO:0000259" key="2">
    <source>
        <dbReference type="Pfam" id="PF01590"/>
    </source>
</evidence>
<evidence type="ECO:0000256" key="1">
    <source>
        <dbReference type="ARBA" id="ARBA00038454"/>
    </source>
</evidence>
<reference evidence="3 4" key="1">
    <citation type="submission" date="2015-01" db="EMBL/GenBank/DDBJ databases">
        <title>Comparative genomics of the lactic acid bacteria isolated from the honey bee gut.</title>
        <authorList>
            <person name="Ellegaard K.M."/>
            <person name="Tamarit D."/>
            <person name="Javelind E."/>
            <person name="Olofsson T."/>
            <person name="Andersson S.G."/>
            <person name="Vasquez A."/>
        </authorList>
    </citation>
    <scope>NUCLEOTIDE SEQUENCE [LARGE SCALE GENOMIC DNA]</scope>
    <source>
        <strain evidence="3 4">Bin4</strain>
    </source>
</reference>
<feature type="domain" description="GAF" evidence="2">
    <location>
        <begin position="42"/>
        <end position="146"/>
    </location>
</feature>
<keyword evidence="4" id="KW-1185">Reference proteome</keyword>
<dbReference type="OrthoDB" id="9796252at2"/>
<accession>A0A0F4LQ68</accession>
<dbReference type="Gene3D" id="3.30.450.40">
    <property type="match status" value="1"/>
</dbReference>
<dbReference type="PATRIC" id="fig|1218492.5.peg.1492"/>
<comment type="caution">
    <text evidence="3">The sequence shown here is derived from an EMBL/GenBank/DDBJ whole genome shotgun (WGS) entry which is preliminary data.</text>
</comment>
<comment type="similarity">
    <text evidence="1">Belongs to the free Met sulfoxide reductase family.</text>
</comment>